<dbReference type="AlphaFoldDB" id="A0A7G9SNE6"/>
<dbReference type="Proteomes" id="UP000515804">
    <property type="component" value="Chromosome"/>
</dbReference>
<dbReference type="KEGG" id="tcn:H9L16_11895"/>
<keyword evidence="2" id="KW-1185">Reference proteome</keyword>
<dbReference type="EMBL" id="CP060719">
    <property type="protein sequence ID" value="QNN69371.1"/>
    <property type="molecule type" value="Genomic_DNA"/>
</dbReference>
<evidence type="ECO:0000313" key="1">
    <source>
        <dbReference type="EMBL" id="QNN69371.1"/>
    </source>
</evidence>
<reference evidence="1 2" key="1">
    <citation type="submission" date="2020-08" db="EMBL/GenBank/DDBJ databases">
        <title>Genome sequence of Thermomonas carbonis KCTC 42013T.</title>
        <authorList>
            <person name="Hyun D.-W."/>
            <person name="Bae J.-W."/>
        </authorList>
    </citation>
    <scope>NUCLEOTIDE SEQUENCE [LARGE SCALE GENOMIC DNA]</scope>
    <source>
        <strain evidence="1 2">KCTC 42013</strain>
    </source>
</reference>
<gene>
    <name evidence="1" type="ORF">H9L16_11895</name>
</gene>
<protein>
    <submittedName>
        <fullName evidence="1">Uncharacterized protein</fullName>
    </submittedName>
</protein>
<accession>A0A7G9SNE6</accession>
<sequence length="117" mass="12783">MLKILATVMLVLLMLTGCLRGNRANELAALLKVAPQLMQATPAGSELPPDKWPSEVRTFDPEKVYATDDGLYIITSTFFVNEKGLFIARSPTFVAESGGDPAFRLIVTGLYSYEIKG</sequence>
<dbReference type="PROSITE" id="PS51257">
    <property type="entry name" value="PROKAR_LIPOPROTEIN"/>
    <property type="match status" value="1"/>
</dbReference>
<proteinExistence type="predicted"/>
<dbReference type="RefSeq" id="WP_187551894.1">
    <property type="nucleotide sequence ID" value="NZ_BMZL01000009.1"/>
</dbReference>
<evidence type="ECO:0000313" key="2">
    <source>
        <dbReference type="Proteomes" id="UP000515804"/>
    </source>
</evidence>
<organism evidence="1 2">
    <name type="scientific">Thermomonas carbonis</name>
    <dbReference type="NCBI Taxonomy" id="1463158"/>
    <lineage>
        <taxon>Bacteria</taxon>
        <taxon>Pseudomonadati</taxon>
        <taxon>Pseudomonadota</taxon>
        <taxon>Gammaproteobacteria</taxon>
        <taxon>Lysobacterales</taxon>
        <taxon>Lysobacteraceae</taxon>
        <taxon>Thermomonas</taxon>
    </lineage>
</organism>
<name>A0A7G9SNE6_9GAMM</name>